<gene>
    <name evidence="1" type="ORF">BX592_12132</name>
</gene>
<dbReference type="AlphaFoldDB" id="A0A4R8LH11"/>
<reference evidence="1 2" key="1">
    <citation type="submission" date="2019-03" db="EMBL/GenBank/DDBJ databases">
        <title>Genomic Encyclopedia of Type Strains, Phase III (KMG-III): the genomes of soil and plant-associated and newly described type strains.</title>
        <authorList>
            <person name="Whitman W."/>
        </authorList>
    </citation>
    <scope>NUCLEOTIDE SEQUENCE [LARGE SCALE GENOMIC DNA]</scope>
    <source>
        <strain evidence="1 2">LMG 29544</strain>
    </source>
</reference>
<evidence type="ECO:0000313" key="2">
    <source>
        <dbReference type="Proteomes" id="UP000295509"/>
    </source>
</evidence>
<sequence>MSPLQPPSVSVTHAFIAIHTDSLCTTVANLAMKQRLTFCNLAAAMVLSVLLVTACSRQDSVFSRAPALTLHSHASLTAVANCIASRWQDSARHLRRVQTGGIVTLKAQSFFKGVTIGVRLTRQSGETFVQYFERRVATPLYAAMVRDCAMPSGTISPEKVKRTQ</sequence>
<name>A0A4R8LH11_9BURK</name>
<comment type="caution">
    <text evidence="1">The sequence shown here is derived from an EMBL/GenBank/DDBJ whole genome shotgun (WGS) entry which is preliminary data.</text>
</comment>
<evidence type="ECO:0000313" key="1">
    <source>
        <dbReference type="EMBL" id="TDY42461.1"/>
    </source>
</evidence>
<dbReference type="EMBL" id="SORE01000021">
    <property type="protein sequence ID" value="TDY42461.1"/>
    <property type="molecule type" value="Genomic_DNA"/>
</dbReference>
<dbReference type="Proteomes" id="UP000295509">
    <property type="component" value="Unassembled WGS sequence"/>
</dbReference>
<proteinExistence type="predicted"/>
<protein>
    <submittedName>
        <fullName evidence="1">Uncharacterized protein</fullName>
    </submittedName>
</protein>
<organism evidence="1 2">
    <name type="scientific">Paraburkholderia rhizosphaerae</name>
    <dbReference type="NCBI Taxonomy" id="480658"/>
    <lineage>
        <taxon>Bacteria</taxon>
        <taxon>Pseudomonadati</taxon>
        <taxon>Pseudomonadota</taxon>
        <taxon>Betaproteobacteria</taxon>
        <taxon>Burkholderiales</taxon>
        <taxon>Burkholderiaceae</taxon>
        <taxon>Paraburkholderia</taxon>
    </lineage>
</organism>
<accession>A0A4R8LH11</accession>
<keyword evidence="2" id="KW-1185">Reference proteome</keyword>